<dbReference type="Pfam" id="PF12850">
    <property type="entry name" value="Metallophos_2"/>
    <property type="match status" value="1"/>
</dbReference>
<dbReference type="PANTHER" id="PTHR43165:SF1">
    <property type="entry name" value="PHOSPHODIESTERASE MJ0936"/>
    <property type="match status" value="1"/>
</dbReference>
<feature type="domain" description="Calcineurin-like phosphoesterase" evidence="3">
    <location>
        <begin position="1"/>
        <end position="144"/>
    </location>
</feature>
<dbReference type="InterPro" id="IPR029052">
    <property type="entry name" value="Metallo-depent_PP-like"/>
</dbReference>
<dbReference type="GO" id="GO:0016787">
    <property type="term" value="F:hydrolase activity"/>
    <property type="evidence" value="ECO:0007669"/>
    <property type="project" value="UniProtKB-UniRule"/>
</dbReference>
<dbReference type="InterPro" id="IPR000979">
    <property type="entry name" value="Phosphodiesterase_MJ0936/Vps29"/>
</dbReference>
<reference evidence="4" key="1">
    <citation type="journal article" date="2020" name="mSystems">
        <title>Genome- and Community-Level Interaction Insights into Carbon Utilization and Element Cycling Functions of Hydrothermarchaeota in Hydrothermal Sediment.</title>
        <authorList>
            <person name="Zhou Z."/>
            <person name="Liu Y."/>
            <person name="Xu W."/>
            <person name="Pan J."/>
            <person name="Luo Z.H."/>
            <person name="Li M."/>
        </authorList>
    </citation>
    <scope>NUCLEOTIDE SEQUENCE [LARGE SCALE GENOMIC DNA]</scope>
    <source>
        <strain evidence="4">HyVt-513</strain>
    </source>
</reference>
<dbReference type="AlphaFoldDB" id="A0A7V2SJS8"/>
<dbReference type="InterPro" id="IPR053193">
    <property type="entry name" value="MetalloPDE_YfcE-like"/>
</dbReference>
<proteinExistence type="inferred from homology"/>
<evidence type="ECO:0000256" key="1">
    <source>
        <dbReference type="ARBA" id="ARBA00008950"/>
    </source>
</evidence>
<evidence type="ECO:0000313" key="4">
    <source>
        <dbReference type="EMBL" id="HFC03745.1"/>
    </source>
</evidence>
<comment type="caution">
    <text evidence="4">The sequence shown here is derived from an EMBL/GenBank/DDBJ whole genome shotgun (WGS) entry which is preliminary data.</text>
</comment>
<dbReference type="Gene3D" id="3.60.21.10">
    <property type="match status" value="1"/>
</dbReference>
<name>A0A7V2SJS8_9BACT</name>
<keyword evidence="2" id="KW-0479">Metal-binding</keyword>
<dbReference type="SUPFAM" id="SSF56300">
    <property type="entry name" value="Metallo-dependent phosphatases"/>
    <property type="match status" value="1"/>
</dbReference>
<evidence type="ECO:0000259" key="3">
    <source>
        <dbReference type="Pfam" id="PF12850"/>
    </source>
</evidence>
<organism evidence="4">
    <name type="scientific">Nitratifractor salsuginis</name>
    <dbReference type="NCBI Taxonomy" id="269261"/>
    <lineage>
        <taxon>Bacteria</taxon>
        <taxon>Pseudomonadati</taxon>
        <taxon>Campylobacterota</taxon>
        <taxon>Epsilonproteobacteria</taxon>
        <taxon>Campylobacterales</taxon>
        <taxon>Sulfurovaceae</taxon>
        <taxon>Nitratifractor</taxon>
    </lineage>
</organism>
<dbReference type="EMBL" id="DRNO01000175">
    <property type="protein sequence ID" value="HFC03745.1"/>
    <property type="molecule type" value="Genomic_DNA"/>
</dbReference>
<comment type="cofactor">
    <cofactor evidence="2">
        <name>a divalent metal cation</name>
        <dbReference type="ChEBI" id="CHEBI:60240"/>
    </cofactor>
</comment>
<dbReference type="InterPro" id="IPR024654">
    <property type="entry name" value="Calcineurin-like_PHP_lpxH"/>
</dbReference>
<dbReference type="NCBIfam" id="TIGR00040">
    <property type="entry name" value="yfcE"/>
    <property type="match status" value="1"/>
</dbReference>
<dbReference type="EC" id="3.1.4.-" evidence="2"/>
<evidence type="ECO:0000256" key="2">
    <source>
        <dbReference type="RuleBase" id="RU362039"/>
    </source>
</evidence>
<protein>
    <recommendedName>
        <fullName evidence="2">Phosphoesterase</fullName>
        <ecNumber evidence="2">3.1.4.-</ecNumber>
    </recommendedName>
</protein>
<sequence length="182" mass="20483">MKIGVLSDPHRRSDLQEEAVGKLLEEGAEYLLHAGDLCLEENLRQLAETGLPYAAVFGNNDRPLHPLADEYRIRPEPWYFRIGDLKVKMMHLPYYLTPDTDLVIYGHTHRFAVEAKGATLYLNPGEVCGRESGLCEAALLEIDTANGKRRVHHLFRSLDPDSTWQKETIDLGIPSDSGSADR</sequence>
<gene>
    <name evidence="4" type="ORF">ENJ74_02620</name>
</gene>
<dbReference type="PANTHER" id="PTHR43165">
    <property type="entry name" value="METALLOPHOSPHOESTERASE"/>
    <property type="match status" value="1"/>
</dbReference>
<comment type="similarity">
    <text evidence="1 2">Belongs to the metallophosphoesterase superfamily. YfcE family.</text>
</comment>
<dbReference type="Proteomes" id="UP000885722">
    <property type="component" value="Unassembled WGS sequence"/>
</dbReference>
<dbReference type="GO" id="GO:0046872">
    <property type="term" value="F:metal ion binding"/>
    <property type="evidence" value="ECO:0007669"/>
    <property type="project" value="UniProtKB-KW"/>
</dbReference>
<accession>A0A7V2SJS8</accession>